<comment type="caution">
    <text evidence="1">The sequence shown here is derived from an EMBL/GenBank/DDBJ whole genome shotgun (WGS) entry which is preliminary data.</text>
</comment>
<dbReference type="InterPro" id="IPR032675">
    <property type="entry name" value="LRR_dom_sf"/>
</dbReference>
<organism evidence="1 2">
    <name type="scientific">Funneliformis geosporum</name>
    <dbReference type="NCBI Taxonomy" id="1117311"/>
    <lineage>
        <taxon>Eukaryota</taxon>
        <taxon>Fungi</taxon>
        <taxon>Fungi incertae sedis</taxon>
        <taxon>Mucoromycota</taxon>
        <taxon>Glomeromycotina</taxon>
        <taxon>Glomeromycetes</taxon>
        <taxon>Glomerales</taxon>
        <taxon>Glomeraceae</taxon>
        <taxon>Funneliformis</taxon>
    </lineage>
</organism>
<reference evidence="1" key="1">
    <citation type="submission" date="2022-08" db="EMBL/GenBank/DDBJ databases">
        <authorList>
            <person name="Kallberg Y."/>
            <person name="Tangrot J."/>
            <person name="Rosling A."/>
        </authorList>
    </citation>
    <scope>NUCLEOTIDE SEQUENCE</scope>
    <source>
        <strain evidence="1">Wild A</strain>
    </source>
</reference>
<accession>A0A9W4SM97</accession>
<dbReference type="Proteomes" id="UP001153678">
    <property type="component" value="Unassembled WGS sequence"/>
</dbReference>
<evidence type="ECO:0000313" key="2">
    <source>
        <dbReference type="Proteomes" id="UP001153678"/>
    </source>
</evidence>
<keyword evidence="2" id="KW-1185">Reference proteome</keyword>
<evidence type="ECO:0000313" key="1">
    <source>
        <dbReference type="EMBL" id="CAI2174307.1"/>
    </source>
</evidence>
<sequence length="369" mass="42798">MRNSKVIKNLSISPIYSINCDDIPEICIFVKFQPGFMNIKKLEIQTSFITSNVYHLLVSLKDNSHNIQDLIIYGKINKQVKDVDLIIQLIKAQHKLSFVHLKFDLNLTPILETLSSNHSNSLTSLKLTRISKQFSFSSIQRFKNLQNLCMLCCGGLDQNVFDNFSQADFNLKSLELDCVDKRVLMFILKNLTNENLKKISFYHNTSLEVIQDLFIRCPNISILKIQRNQYQEGFISSLSVLESSLTHLSILFNSVFNSSHVYQIYDELCNISLPKLTFIDIYMPKSTIPLESYLKMTSSPLRTIIFHDSNKISMEYVDILLKFSKRRTLKIVGISLRSDEKRFKTFAKITEGYFQIVTAWEMDCWEIDC</sequence>
<dbReference type="EMBL" id="CAMKVN010001193">
    <property type="protein sequence ID" value="CAI2174307.1"/>
    <property type="molecule type" value="Genomic_DNA"/>
</dbReference>
<dbReference type="SUPFAM" id="SSF52047">
    <property type="entry name" value="RNI-like"/>
    <property type="match status" value="1"/>
</dbReference>
<proteinExistence type="predicted"/>
<dbReference type="OrthoDB" id="2366262at2759"/>
<gene>
    <name evidence="1" type="ORF">FWILDA_LOCUS6526</name>
</gene>
<dbReference type="AlphaFoldDB" id="A0A9W4SM97"/>
<dbReference type="Gene3D" id="3.80.10.10">
    <property type="entry name" value="Ribonuclease Inhibitor"/>
    <property type="match status" value="1"/>
</dbReference>
<name>A0A9W4SM97_9GLOM</name>
<protein>
    <submittedName>
        <fullName evidence="1">566_t:CDS:1</fullName>
    </submittedName>
</protein>